<comment type="caution">
    <text evidence="1">The sequence shown here is derived from an EMBL/GenBank/DDBJ whole genome shotgun (WGS) entry which is preliminary data.</text>
</comment>
<dbReference type="EMBL" id="AUPC02000129">
    <property type="protein sequence ID" value="POG69874.1"/>
    <property type="molecule type" value="Genomic_DNA"/>
</dbReference>
<dbReference type="AlphaFoldDB" id="A0A2P4PWW0"/>
<evidence type="ECO:0000313" key="2">
    <source>
        <dbReference type="Proteomes" id="UP000018888"/>
    </source>
</evidence>
<feature type="non-terminal residue" evidence="1">
    <location>
        <position position="1"/>
    </location>
</feature>
<name>A0A2P4PWW0_RHIID</name>
<gene>
    <name evidence="1" type="ORF">GLOIN_2v1858740</name>
</gene>
<evidence type="ECO:0008006" key="3">
    <source>
        <dbReference type="Google" id="ProtNLM"/>
    </source>
</evidence>
<reference evidence="1 2" key="1">
    <citation type="journal article" date="2013" name="Proc. Natl. Acad. Sci. U.S.A.">
        <title>Genome of an arbuscular mycorrhizal fungus provides insight into the oldest plant symbiosis.</title>
        <authorList>
            <person name="Tisserant E."/>
            <person name="Malbreil M."/>
            <person name="Kuo A."/>
            <person name="Kohler A."/>
            <person name="Symeonidi A."/>
            <person name="Balestrini R."/>
            <person name="Charron P."/>
            <person name="Duensing N."/>
            <person name="Frei Dit Frey N."/>
            <person name="Gianinazzi-Pearson V."/>
            <person name="Gilbert L.B."/>
            <person name="Handa Y."/>
            <person name="Herr J.R."/>
            <person name="Hijri M."/>
            <person name="Koul R."/>
            <person name="Kawaguchi M."/>
            <person name="Krajinski F."/>
            <person name="Lammers P.J."/>
            <person name="Masclaux F.G."/>
            <person name="Murat C."/>
            <person name="Morin E."/>
            <person name="Ndikumana S."/>
            <person name="Pagni M."/>
            <person name="Petitpierre D."/>
            <person name="Requena N."/>
            <person name="Rosikiewicz P."/>
            <person name="Riley R."/>
            <person name="Saito K."/>
            <person name="San Clemente H."/>
            <person name="Shapiro H."/>
            <person name="van Tuinen D."/>
            <person name="Becard G."/>
            <person name="Bonfante P."/>
            <person name="Paszkowski U."/>
            <person name="Shachar-Hill Y.Y."/>
            <person name="Tuskan G.A."/>
            <person name="Young P.W."/>
            <person name="Sanders I.R."/>
            <person name="Henrissat B."/>
            <person name="Rensing S.A."/>
            <person name="Grigoriev I.V."/>
            <person name="Corradi N."/>
            <person name="Roux C."/>
            <person name="Martin F."/>
        </authorList>
    </citation>
    <scope>NUCLEOTIDE SEQUENCE [LARGE SCALE GENOMIC DNA]</scope>
    <source>
        <strain evidence="1 2">DAOM 197198</strain>
    </source>
</reference>
<sequence>LLYPIPKPTWWNYDINHTRPIILLDCFRKLLVKIINSRLNLYLSTNNILQHNNQAGVQGAS</sequence>
<proteinExistence type="predicted"/>
<protein>
    <recommendedName>
        <fullName evidence="3">Reverse transcriptase domain-containing protein</fullName>
    </recommendedName>
</protein>
<accession>A0A2P4PWW0</accession>
<reference evidence="1 2" key="2">
    <citation type="journal article" date="2018" name="New Phytol.">
        <title>High intraspecific genome diversity in the model arbuscular mycorrhizal symbiont Rhizophagus irregularis.</title>
        <authorList>
            <person name="Chen E.C.H."/>
            <person name="Morin E."/>
            <person name="Beaudet D."/>
            <person name="Noel J."/>
            <person name="Yildirir G."/>
            <person name="Ndikumana S."/>
            <person name="Charron P."/>
            <person name="St-Onge C."/>
            <person name="Giorgi J."/>
            <person name="Kruger M."/>
            <person name="Marton T."/>
            <person name="Ropars J."/>
            <person name="Grigoriev I.V."/>
            <person name="Hainaut M."/>
            <person name="Henrissat B."/>
            <person name="Roux C."/>
            <person name="Martin F."/>
            <person name="Corradi N."/>
        </authorList>
    </citation>
    <scope>NUCLEOTIDE SEQUENCE [LARGE SCALE GENOMIC DNA]</scope>
    <source>
        <strain evidence="1 2">DAOM 197198</strain>
    </source>
</reference>
<keyword evidence="2" id="KW-1185">Reference proteome</keyword>
<dbReference type="Proteomes" id="UP000018888">
    <property type="component" value="Unassembled WGS sequence"/>
</dbReference>
<evidence type="ECO:0000313" key="1">
    <source>
        <dbReference type="EMBL" id="POG69874.1"/>
    </source>
</evidence>
<organism evidence="1 2">
    <name type="scientific">Rhizophagus irregularis (strain DAOM 181602 / DAOM 197198 / MUCL 43194)</name>
    <name type="common">Arbuscular mycorrhizal fungus</name>
    <name type="synonym">Glomus intraradices</name>
    <dbReference type="NCBI Taxonomy" id="747089"/>
    <lineage>
        <taxon>Eukaryota</taxon>
        <taxon>Fungi</taxon>
        <taxon>Fungi incertae sedis</taxon>
        <taxon>Mucoromycota</taxon>
        <taxon>Glomeromycotina</taxon>
        <taxon>Glomeromycetes</taxon>
        <taxon>Glomerales</taxon>
        <taxon>Glomeraceae</taxon>
        <taxon>Rhizophagus</taxon>
    </lineage>
</organism>